<organism evidence="1 2">
    <name type="scientific">Zarea fungicola</name>
    <dbReference type="NCBI Taxonomy" id="93591"/>
    <lineage>
        <taxon>Eukaryota</taxon>
        <taxon>Fungi</taxon>
        <taxon>Dikarya</taxon>
        <taxon>Ascomycota</taxon>
        <taxon>Pezizomycotina</taxon>
        <taxon>Sordariomycetes</taxon>
        <taxon>Hypocreomycetidae</taxon>
        <taxon>Hypocreales</taxon>
        <taxon>Cordycipitaceae</taxon>
        <taxon>Zarea</taxon>
    </lineage>
</organism>
<keyword evidence="2" id="KW-1185">Reference proteome</keyword>
<gene>
    <name evidence="1" type="ORF">NQ176_g4243</name>
</gene>
<evidence type="ECO:0000313" key="2">
    <source>
        <dbReference type="Proteomes" id="UP001143910"/>
    </source>
</evidence>
<evidence type="ECO:0000313" key="1">
    <source>
        <dbReference type="EMBL" id="KAJ2977667.1"/>
    </source>
</evidence>
<protein>
    <submittedName>
        <fullName evidence="1">Uncharacterized protein</fullName>
    </submittedName>
</protein>
<sequence>MNTNNFAERNSGLEVGTNYGSLSVEMHHHTAQERPETPPSASILIPFTADEDFVKRDDIIEKIDKRLGRPGARVALVGVGGVGKSQLAIEYAYLVRKRSSDTWVFWIHASNSARFAEGFRAIATRIKVRGRHDPHADIFQLVHDWLQDEGKGPWVIILDNVDDSAFLKLLRPNNEGTATTPRKLISYIPRIQHGSVLVTSRSKGAALELVEQADMIVIEPMGMKAAFQLFQNKLGQNEDEACTLKLAASLEYMPLAIVQAAAYIVQRRPRCSVQKYMDEFSKSDKRKTNLLRVTGGDHRRDPEAENSILLTWQISFEYIRETRPSAADLLSLMSFCDRQGIPQFLLRGQDDSTSSDGSDGSDSDEEIQHHGTNNLDLVNDYSEDADMDESIDSERSSDSDGDWKEWQSNYTDDDSFESDIVTLRNYDFISVNEDGATFEMHRLVQLATITWLKAKGIYKQQSHRFLKRLCTELPTGEYENWPKWQVLYPHVQWATSQPQPGKESMEEWATILFKASVYAIYKEKETVVDLSIRTMEAMRQVYGEEHGNVVGSKLLVTTAYMLRGHWDEAEKLAVEVMEISRRTLGEDHPDTLTRMSSLASAYLSQGRLGEAERLQIQVMEKSKIRLGEDHPITLTSMNDLASTYNNQGRLREAERLCRQLIERNKTMLGADHPDTLTSMNNLAFIYGKQGRLGEAERLHVQIMEKSKKRLGEDHPETLNSMNNLAVTRLGQGRLEEAEYLQLQVMEKMKTKFGQDHPSTQLSMSILMLTYTLRGQLEKAKRLEEQLLESYKITLRDNHPDTLASMAGLAHAYRKQGRLEETERLCVQLLEKRKTTFGESHPDTLNSHSHHQYGSPTIHPPRELLSRPVGAVLYDNPQHALLLYDLDDAHLLALPLARTHDGCPLHPRLPVARPVPVYPHPRAPLPINHAVRQARRASRPPIAQPALHKLKLLPQVNAILNRNNVQHAVLDPDTNFLLHVKYFLEPLSDGSLPAYNIQRDLFTALTKLNIEKEALRSSGIGKIVLFYTKSKKPEPSIKRMAERLLGEWSRPILKRTDDYKKRHVETREFDYHAAKLQQRQNIGSQFSLTQRPAQSAAELERERLLAAPGLNNQARMTNLPSSYTIAPKSTFDGNRAQDHRPLGASGMEAFRKMTQKGKKKAQ</sequence>
<accession>A0ACC1NEF6</accession>
<dbReference type="Proteomes" id="UP001143910">
    <property type="component" value="Unassembled WGS sequence"/>
</dbReference>
<dbReference type="EMBL" id="JANJQO010000449">
    <property type="protein sequence ID" value="KAJ2977667.1"/>
    <property type="molecule type" value="Genomic_DNA"/>
</dbReference>
<name>A0ACC1NEF6_9HYPO</name>
<reference evidence="1" key="1">
    <citation type="submission" date="2022-08" db="EMBL/GenBank/DDBJ databases">
        <title>Genome Sequence of Lecanicillium fungicola.</title>
        <authorList>
            <person name="Buettner E."/>
        </authorList>
    </citation>
    <scope>NUCLEOTIDE SEQUENCE</scope>
    <source>
        <strain evidence="1">Babe33</strain>
    </source>
</reference>
<comment type="caution">
    <text evidence="1">The sequence shown here is derived from an EMBL/GenBank/DDBJ whole genome shotgun (WGS) entry which is preliminary data.</text>
</comment>
<proteinExistence type="predicted"/>